<evidence type="ECO:0000313" key="10">
    <source>
        <dbReference type="EMBL" id="CAC5374474.1"/>
    </source>
</evidence>
<feature type="binding site" evidence="7">
    <location>
        <position position="293"/>
    </location>
    <ligand>
        <name>Zn(2+)</name>
        <dbReference type="ChEBI" id="CHEBI:29105"/>
    </ligand>
</feature>
<keyword evidence="3 7" id="KW-0479">Metal-binding</keyword>
<keyword evidence="5" id="KW-0520">NAD</keyword>
<comment type="similarity">
    <text evidence="6">Belongs to the sirtuin family. Class IV subfamily.</text>
</comment>
<dbReference type="SUPFAM" id="SSF52467">
    <property type="entry name" value="DHS-like NAD/FAD-binding domain"/>
    <property type="match status" value="1"/>
</dbReference>
<accession>A0A6J8AWA2</accession>
<evidence type="ECO:0000256" key="1">
    <source>
        <dbReference type="ARBA" id="ARBA00012928"/>
    </source>
</evidence>
<sequence length="426" mass="48752">MCDLKLCENSTLDGVEHDIVEVKTVWPNRKVKTSEFHINWAANGEAKFHEHCWTQIISSIKRKIRSAPFKFSSQEKTLVKEAEKTAEFRNAHKKIIEEAKRVSDMIKSSDHCVAFTGAGISSSAGIGDYRGKSGKWTEMDQNKINVDHLFSDRIEHTPSKKAKLQTEEKEEDNEETEEDGVPYEALRPTYTHEALQKLMTDGYLKYIVSQNGDGLHGLSGVPGDKISELHGNVFLEICEKCKRQYYRHFYVMDDVGSQYFEELDDNGKTDMKKPKYAVKCKKCGLSHRTGRKCESKGCSGYLHDSIINFRDLLDDNIFKQAEENSEKCDLMLCLGTTLTVTPASDLVEKIKKPQRYVICNRQLTDKDSACSATDKDGNVQGSRIFGDCDTFFKELMKNMFNAKELKKWESERSDRLKFYDSQRTQV</sequence>
<dbReference type="GO" id="GO:0005634">
    <property type="term" value="C:nucleus"/>
    <property type="evidence" value="ECO:0007669"/>
    <property type="project" value="TreeGrafter"/>
</dbReference>
<dbReference type="Gene3D" id="3.40.50.1220">
    <property type="entry name" value="TPP-binding domain"/>
    <property type="match status" value="1"/>
</dbReference>
<dbReference type="InterPro" id="IPR029035">
    <property type="entry name" value="DHS-like_NAD/FAD-binding_dom"/>
</dbReference>
<feature type="compositionally biased region" description="Acidic residues" evidence="8">
    <location>
        <begin position="168"/>
        <end position="180"/>
    </location>
</feature>
<evidence type="ECO:0000256" key="8">
    <source>
        <dbReference type="SAM" id="MobiDB-lite"/>
    </source>
</evidence>
<keyword evidence="2 10" id="KW-0808">Transferase</keyword>
<feature type="binding site" evidence="7">
    <location>
        <position position="238"/>
    </location>
    <ligand>
        <name>Zn(2+)</name>
        <dbReference type="ChEBI" id="CHEBI:29105"/>
    </ligand>
</feature>
<gene>
    <name evidence="10" type="ORF">MCOR_11850</name>
</gene>
<dbReference type="GO" id="GO:0070403">
    <property type="term" value="F:NAD+ binding"/>
    <property type="evidence" value="ECO:0007669"/>
    <property type="project" value="InterPro"/>
</dbReference>
<evidence type="ECO:0000256" key="7">
    <source>
        <dbReference type="PROSITE-ProRule" id="PRU00236"/>
    </source>
</evidence>
<feature type="region of interest" description="Disordered" evidence="8">
    <location>
        <begin position="157"/>
        <end position="180"/>
    </location>
</feature>
<dbReference type="GO" id="GO:0000122">
    <property type="term" value="P:negative regulation of transcription by RNA polymerase II"/>
    <property type="evidence" value="ECO:0007669"/>
    <property type="project" value="TreeGrafter"/>
</dbReference>
<feature type="active site" description="Proton acceptor" evidence="7">
    <location>
        <position position="230"/>
    </location>
</feature>
<dbReference type="OrthoDB" id="6101269at2759"/>
<evidence type="ECO:0000259" key="9">
    <source>
        <dbReference type="PROSITE" id="PS50305"/>
    </source>
</evidence>
<evidence type="ECO:0000256" key="2">
    <source>
        <dbReference type="ARBA" id="ARBA00022679"/>
    </source>
</evidence>
<feature type="binding site" evidence="7">
    <location>
        <position position="298"/>
    </location>
    <ligand>
        <name>Zn(2+)</name>
        <dbReference type="ChEBI" id="CHEBI:29105"/>
    </ligand>
</feature>
<evidence type="ECO:0000256" key="6">
    <source>
        <dbReference type="ARBA" id="ARBA00038170"/>
    </source>
</evidence>
<evidence type="ECO:0000313" key="11">
    <source>
        <dbReference type="Proteomes" id="UP000507470"/>
    </source>
</evidence>
<dbReference type="EMBL" id="CACVKT020002010">
    <property type="protein sequence ID" value="CAC5374474.1"/>
    <property type="molecule type" value="Genomic_DNA"/>
</dbReference>
<keyword evidence="10" id="KW-0012">Acyltransferase</keyword>
<evidence type="ECO:0000256" key="4">
    <source>
        <dbReference type="ARBA" id="ARBA00022833"/>
    </source>
</evidence>
<dbReference type="EC" id="2.3.1.286" evidence="1"/>
<dbReference type="AlphaFoldDB" id="A0A6J8AWA2"/>
<reference evidence="10 11" key="1">
    <citation type="submission" date="2020-06" db="EMBL/GenBank/DDBJ databases">
        <authorList>
            <person name="Li R."/>
            <person name="Bekaert M."/>
        </authorList>
    </citation>
    <scope>NUCLEOTIDE SEQUENCE [LARGE SCALE GENOMIC DNA]</scope>
    <source>
        <strain evidence="11">wild</strain>
    </source>
</reference>
<dbReference type="InterPro" id="IPR026590">
    <property type="entry name" value="Ssirtuin_cat_dom"/>
</dbReference>
<organism evidence="10 11">
    <name type="scientific">Mytilus coruscus</name>
    <name type="common">Sea mussel</name>
    <dbReference type="NCBI Taxonomy" id="42192"/>
    <lineage>
        <taxon>Eukaryota</taxon>
        <taxon>Metazoa</taxon>
        <taxon>Spiralia</taxon>
        <taxon>Lophotrochozoa</taxon>
        <taxon>Mollusca</taxon>
        <taxon>Bivalvia</taxon>
        <taxon>Autobranchia</taxon>
        <taxon>Pteriomorphia</taxon>
        <taxon>Mytilida</taxon>
        <taxon>Mytiloidea</taxon>
        <taxon>Mytilidae</taxon>
        <taxon>Mytilinae</taxon>
        <taxon>Mytilus</taxon>
    </lineage>
</organism>
<dbReference type="PANTHER" id="PTHR11085:SF12">
    <property type="entry name" value="NAD-DEPENDENT PROTEIN DEACYLASE SIRTUIN-6"/>
    <property type="match status" value="1"/>
</dbReference>
<keyword evidence="11" id="KW-1185">Reference proteome</keyword>
<name>A0A6J8AWA2_MYTCO</name>
<feature type="binding site" evidence="7">
    <location>
        <position position="241"/>
    </location>
    <ligand>
        <name>Zn(2+)</name>
        <dbReference type="ChEBI" id="CHEBI:29105"/>
    </ligand>
</feature>
<dbReference type="InterPro" id="IPR050134">
    <property type="entry name" value="NAD-dep_sirtuin_deacylases"/>
</dbReference>
<feature type="domain" description="Deacetylase sirtuin-type" evidence="9">
    <location>
        <begin position="91"/>
        <end position="409"/>
    </location>
</feature>
<proteinExistence type="inferred from homology"/>
<dbReference type="Gene3D" id="2.20.28.200">
    <property type="match status" value="1"/>
</dbReference>
<dbReference type="PANTHER" id="PTHR11085">
    <property type="entry name" value="NAD-DEPENDENT PROTEIN DEACYLASE SIRTUIN-5, MITOCHONDRIAL-RELATED"/>
    <property type="match status" value="1"/>
</dbReference>
<dbReference type="InterPro" id="IPR003000">
    <property type="entry name" value="Sirtuin"/>
</dbReference>
<evidence type="ECO:0000256" key="5">
    <source>
        <dbReference type="ARBA" id="ARBA00023027"/>
    </source>
</evidence>
<evidence type="ECO:0000256" key="3">
    <source>
        <dbReference type="ARBA" id="ARBA00022723"/>
    </source>
</evidence>
<dbReference type="Pfam" id="PF02146">
    <property type="entry name" value="SIR2"/>
    <property type="match status" value="1"/>
</dbReference>
<dbReference type="GO" id="GO:0017136">
    <property type="term" value="F:histone deacetylase activity, NAD-dependent"/>
    <property type="evidence" value="ECO:0007669"/>
    <property type="project" value="TreeGrafter"/>
</dbReference>
<dbReference type="GO" id="GO:0046872">
    <property type="term" value="F:metal ion binding"/>
    <property type="evidence" value="ECO:0007669"/>
    <property type="project" value="UniProtKB-KW"/>
</dbReference>
<keyword evidence="4 7" id="KW-0862">Zinc</keyword>
<dbReference type="Proteomes" id="UP000507470">
    <property type="component" value="Unassembled WGS sequence"/>
</dbReference>
<protein>
    <recommendedName>
        <fullName evidence="1">protein acetyllysine N-acetyltransferase</fullName>
        <ecNumber evidence="1">2.3.1.286</ecNumber>
    </recommendedName>
</protein>
<dbReference type="PROSITE" id="PS50305">
    <property type="entry name" value="SIRTUIN"/>
    <property type="match status" value="1"/>
</dbReference>
<dbReference type="GO" id="GO:0003714">
    <property type="term" value="F:transcription corepressor activity"/>
    <property type="evidence" value="ECO:0007669"/>
    <property type="project" value="TreeGrafter"/>
</dbReference>